<evidence type="ECO:0000256" key="5">
    <source>
        <dbReference type="SAM" id="Phobius"/>
    </source>
</evidence>
<name>A0A6N9H3Q3_9MICO</name>
<dbReference type="AlphaFoldDB" id="A0A6N9H3Q3"/>
<evidence type="ECO:0000256" key="3">
    <source>
        <dbReference type="ARBA" id="ARBA00022989"/>
    </source>
</evidence>
<evidence type="ECO:0000259" key="6">
    <source>
        <dbReference type="PROSITE" id="PS50850"/>
    </source>
</evidence>
<feature type="transmembrane region" description="Helical" evidence="5">
    <location>
        <begin position="347"/>
        <end position="368"/>
    </location>
</feature>
<feature type="transmembrane region" description="Helical" evidence="5">
    <location>
        <begin position="164"/>
        <end position="183"/>
    </location>
</feature>
<comment type="caution">
    <text evidence="7">The sequence shown here is derived from an EMBL/GenBank/DDBJ whole genome shotgun (WGS) entry which is preliminary data.</text>
</comment>
<dbReference type="Proteomes" id="UP000469215">
    <property type="component" value="Unassembled WGS sequence"/>
</dbReference>
<keyword evidence="3 5" id="KW-1133">Transmembrane helix</keyword>
<keyword evidence="2 5" id="KW-0812">Transmembrane</keyword>
<sequence length="407" mass="40980">MRPAWFAALVAHTIALHGVYNASKVLMSYRTLDMGGGSVAVGLLTAVYSLAPLLLAIPVGRRVDRGYAIPIMWAGTLLSVGGIVAAALAGALPVLMGAAMAVGLGQLLMTVAGQALIPLSFEPADVTARFGTLTLGVSIGQTVGMPIAGFAAGTGGHPDAVRGMWVMAGLAALAIPAMLGVMARPAGPRIARAEARAAARSPLALLRIRGMKPAILASMATLAAIDLMSAYLPVLGQAHGVGVQAVTLLLTVRTLATIVARTAMGALMARVRLTTLLWLSSAAAGICLLLFPVWVTVPVLAVLMVISGFAFGLTQPLTMGWVSHLADAANRGAVMSIRLAGNRLSQVVLPSLASAMSAVFATGSIFAMSGGLLLASSAATWASARGAVGDGPAGEGGPAGESGEPRA</sequence>
<organism evidence="7 8">
    <name type="scientific">Brevibacterium rongguiense</name>
    <dbReference type="NCBI Taxonomy" id="2695267"/>
    <lineage>
        <taxon>Bacteria</taxon>
        <taxon>Bacillati</taxon>
        <taxon>Actinomycetota</taxon>
        <taxon>Actinomycetes</taxon>
        <taxon>Micrococcales</taxon>
        <taxon>Brevibacteriaceae</taxon>
        <taxon>Brevibacterium</taxon>
    </lineage>
</organism>
<feature type="domain" description="Major facilitator superfamily (MFS) profile" evidence="6">
    <location>
        <begin position="1"/>
        <end position="388"/>
    </location>
</feature>
<evidence type="ECO:0000256" key="1">
    <source>
        <dbReference type="ARBA" id="ARBA00004651"/>
    </source>
</evidence>
<evidence type="ECO:0000256" key="4">
    <source>
        <dbReference type="ARBA" id="ARBA00023136"/>
    </source>
</evidence>
<dbReference type="PANTHER" id="PTHR23526:SF4">
    <property type="entry name" value="INTEGRAL MEMBRANE TRANSPORT PROTEIN"/>
    <property type="match status" value="1"/>
</dbReference>
<keyword evidence="8" id="KW-1185">Reference proteome</keyword>
<dbReference type="SUPFAM" id="SSF103473">
    <property type="entry name" value="MFS general substrate transporter"/>
    <property type="match status" value="1"/>
</dbReference>
<dbReference type="InterPro" id="IPR011701">
    <property type="entry name" value="MFS"/>
</dbReference>
<feature type="transmembrane region" description="Helical" evidence="5">
    <location>
        <begin position="301"/>
        <end position="326"/>
    </location>
</feature>
<dbReference type="GO" id="GO:0022857">
    <property type="term" value="F:transmembrane transporter activity"/>
    <property type="evidence" value="ECO:0007669"/>
    <property type="project" value="InterPro"/>
</dbReference>
<evidence type="ECO:0000256" key="2">
    <source>
        <dbReference type="ARBA" id="ARBA00022692"/>
    </source>
</evidence>
<keyword evidence="4 5" id="KW-0472">Membrane</keyword>
<dbReference type="Pfam" id="PF07690">
    <property type="entry name" value="MFS_1"/>
    <property type="match status" value="1"/>
</dbReference>
<evidence type="ECO:0000313" key="7">
    <source>
        <dbReference type="EMBL" id="MYM18640.1"/>
    </source>
</evidence>
<dbReference type="GO" id="GO:0005886">
    <property type="term" value="C:plasma membrane"/>
    <property type="evidence" value="ECO:0007669"/>
    <property type="project" value="UniProtKB-SubCell"/>
</dbReference>
<feature type="transmembrane region" description="Helical" evidence="5">
    <location>
        <begin position="71"/>
        <end position="92"/>
    </location>
</feature>
<dbReference type="Gene3D" id="1.20.1250.20">
    <property type="entry name" value="MFS general substrate transporter like domains"/>
    <property type="match status" value="1"/>
</dbReference>
<dbReference type="PROSITE" id="PS50850">
    <property type="entry name" value="MFS"/>
    <property type="match status" value="1"/>
</dbReference>
<feature type="transmembrane region" description="Helical" evidence="5">
    <location>
        <begin position="133"/>
        <end position="152"/>
    </location>
</feature>
<protein>
    <submittedName>
        <fullName evidence="7">MFS transporter</fullName>
    </submittedName>
</protein>
<dbReference type="InterPro" id="IPR036259">
    <property type="entry name" value="MFS_trans_sf"/>
</dbReference>
<feature type="transmembrane region" description="Helical" evidence="5">
    <location>
        <begin position="98"/>
        <end position="121"/>
    </location>
</feature>
<dbReference type="InterPro" id="IPR052528">
    <property type="entry name" value="Sugar_transport-like"/>
</dbReference>
<gene>
    <name evidence="7" type="ORF">GSY69_01255</name>
</gene>
<dbReference type="EMBL" id="WWEQ01000003">
    <property type="protein sequence ID" value="MYM18640.1"/>
    <property type="molecule type" value="Genomic_DNA"/>
</dbReference>
<feature type="transmembrane region" description="Helical" evidence="5">
    <location>
        <begin position="37"/>
        <end position="59"/>
    </location>
</feature>
<accession>A0A6N9H3Q3</accession>
<dbReference type="InterPro" id="IPR020846">
    <property type="entry name" value="MFS_dom"/>
</dbReference>
<dbReference type="PANTHER" id="PTHR23526">
    <property type="entry name" value="INTEGRAL MEMBRANE TRANSPORT PROTEIN-RELATED"/>
    <property type="match status" value="1"/>
</dbReference>
<reference evidence="7 8" key="1">
    <citation type="submission" date="2020-01" db="EMBL/GenBank/DDBJ databases">
        <authorList>
            <person name="Deng T."/>
        </authorList>
    </citation>
    <scope>NUCLEOTIDE SEQUENCE [LARGE SCALE GENOMIC DNA]</scope>
    <source>
        <strain evidence="7 8">5221</strain>
    </source>
</reference>
<comment type="subcellular location">
    <subcellularLocation>
        <location evidence="1">Cell membrane</location>
        <topology evidence="1">Multi-pass membrane protein</topology>
    </subcellularLocation>
</comment>
<feature type="transmembrane region" description="Helical" evidence="5">
    <location>
        <begin position="241"/>
        <end position="264"/>
    </location>
</feature>
<proteinExistence type="predicted"/>
<evidence type="ECO:0000313" key="8">
    <source>
        <dbReference type="Proteomes" id="UP000469215"/>
    </source>
</evidence>
<feature type="transmembrane region" description="Helical" evidence="5">
    <location>
        <begin position="276"/>
        <end position="295"/>
    </location>
</feature>
<feature type="transmembrane region" description="Helical" evidence="5">
    <location>
        <begin position="214"/>
        <end position="235"/>
    </location>
</feature>
<dbReference type="RefSeq" id="WP_160952103.1">
    <property type="nucleotide sequence ID" value="NZ_WWEQ01000003.1"/>
</dbReference>